<keyword evidence="9" id="KW-1185">Reference proteome</keyword>
<evidence type="ECO:0000256" key="6">
    <source>
        <dbReference type="HAMAP-Rule" id="MF_00073"/>
    </source>
</evidence>
<name>A0A4Z0D5E2_9FIRM</name>
<dbReference type="GO" id="GO:0006353">
    <property type="term" value="P:DNA-templated transcription termination"/>
    <property type="evidence" value="ECO:0007669"/>
    <property type="project" value="UniProtKB-UniRule"/>
</dbReference>
<dbReference type="NCBIfam" id="TIGR01951">
    <property type="entry name" value="nusB"/>
    <property type="match status" value="1"/>
</dbReference>
<evidence type="ECO:0000256" key="5">
    <source>
        <dbReference type="ARBA" id="ARBA00023163"/>
    </source>
</evidence>
<feature type="domain" description="NusB/RsmB/TIM44" evidence="7">
    <location>
        <begin position="5"/>
        <end position="130"/>
    </location>
</feature>
<dbReference type="SUPFAM" id="SSF48013">
    <property type="entry name" value="NusB-like"/>
    <property type="match status" value="1"/>
</dbReference>
<dbReference type="PANTHER" id="PTHR11078">
    <property type="entry name" value="N UTILIZATION SUBSTANCE PROTEIN B-RELATED"/>
    <property type="match status" value="1"/>
</dbReference>
<dbReference type="PANTHER" id="PTHR11078:SF3">
    <property type="entry name" value="ANTITERMINATION NUSB DOMAIN-CONTAINING PROTEIN"/>
    <property type="match status" value="1"/>
</dbReference>
<reference evidence="8 9" key="1">
    <citation type="submission" date="2019-03" db="EMBL/GenBank/DDBJ databases">
        <title>Draft genome sequence data and analysis of a Fermenting Bacterium, Soehngenia longevitae strain 1933PT, isolated from petroleum reservoir in Azerbaijan.</title>
        <authorList>
            <person name="Grouzdev D.S."/>
            <person name="Bidzhieva S.K."/>
            <person name="Sokolova D.S."/>
            <person name="Tourova T.P."/>
            <person name="Poltaraus A.B."/>
            <person name="Nazina T.N."/>
        </authorList>
    </citation>
    <scope>NUCLEOTIDE SEQUENCE [LARGE SCALE GENOMIC DNA]</scope>
    <source>
        <strain evidence="8 9">1933P</strain>
    </source>
</reference>
<organism evidence="8 9">
    <name type="scientific">Soehngenia longivitae</name>
    <dbReference type="NCBI Taxonomy" id="2562294"/>
    <lineage>
        <taxon>Bacteria</taxon>
        <taxon>Bacillati</taxon>
        <taxon>Bacillota</taxon>
        <taxon>Tissierellia</taxon>
        <taxon>Tissierellales</taxon>
        <taxon>Tissierellaceae</taxon>
        <taxon>Soehngenia</taxon>
    </lineage>
</organism>
<protein>
    <recommendedName>
        <fullName evidence="6">Transcription antitermination protein NusB</fullName>
    </recommendedName>
    <alternativeName>
        <fullName evidence="6">Antitermination factor NusB</fullName>
    </alternativeName>
</protein>
<dbReference type="InterPro" id="IPR035926">
    <property type="entry name" value="NusB-like_sf"/>
</dbReference>
<proteinExistence type="inferred from homology"/>
<accession>A0A4Z0D5E2</accession>
<dbReference type="GO" id="GO:0031564">
    <property type="term" value="P:transcription antitermination"/>
    <property type="evidence" value="ECO:0007669"/>
    <property type="project" value="UniProtKB-KW"/>
</dbReference>
<dbReference type="HAMAP" id="MF_00073">
    <property type="entry name" value="NusB"/>
    <property type="match status" value="1"/>
</dbReference>
<evidence type="ECO:0000259" key="7">
    <source>
        <dbReference type="Pfam" id="PF01029"/>
    </source>
</evidence>
<dbReference type="Gene3D" id="1.10.940.10">
    <property type="entry name" value="NusB-like"/>
    <property type="match status" value="1"/>
</dbReference>
<dbReference type="RefSeq" id="WP_135271305.1">
    <property type="nucleotide sequence ID" value="NZ_SRIB01000009.1"/>
</dbReference>
<dbReference type="Proteomes" id="UP000298381">
    <property type="component" value="Unassembled WGS sequence"/>
</dbReference>
<keyword evidence="4 6" id="KW-0805">Transcription regulation</keyword>
<keyword evidence="3 6" id="KW-0694">RNA-binding</keyword>
<comment type="caution">
    <text evidence="8">The sequence shown here is derived from an EMBL/GenBank/DDBJ whole genome shotgun (WGS) entry which is preliminary data.</text>
</comment>
<dbReference type="InterPro" id="IPR011605">
    <property type="entry name" value="NusB_fam"/>
</dbReference>
<dbReference type="GO" id="GO:0003723">
    <property type="term" value="F:RNA binding"/>
    <property type="evidence" value="ECO:0007669"/>
    <property type="project" value="UniProtKB-UniRule"/>
</dbReference>
<evidence type="ECO:0000256" key="4">
    <source>
        <dbReference type="ARBA" id="ARBA00023015"/>
    </source>
</evidence>
<keyword evidence="5 6" id="KW-0804">Transcription</keyword>
<dbReference type="OrthoDB" id="9811381at2"/>
<dbReference type="GO" id="GO:0005829">
    <property type="term" value="C:cytosol"/>
    <property type="evidence" value="ECO:0007669"/>
    <property type="project" value="TreeGrafter"/>
</dbReference>
<dbReference type="InterPro" id="IPR006027">
    <property type="entry name" value="NusB_RsmB_TIM44"/>
</dbReference>
<evidence type="ECO:0000256" key="2">
    <source>
        <dbReference type="ARBA" id="ARBA00022814"/>
    </source>
</evidence>
<evidence type="ECO:0000313" key="8">
    <source>
        <dbReference type="EMBL" id="TFZ39753.1"/>
    </source>
</evidence>
<evidence type="ECO:0000256" key="1">
    <source>
        <dbReference type="ARBA" id="ARBA00005952"/>
    </source>
</evidence>
<evidence type="ECO:0000313" key="9">
    <source>
        <dbReference type="Proteomes" id="UP000298381"/>
    </source>
</evidence>
<comment type="similarity">
    <text evidence="1 6">Belongs to the NusB family.</text>
</comment>
<sequence>MGRKQTREALMQLIYQMDLNKNFSKEEVINFLDNFDMSDCEIGYLQESAYGVIDNLENINKLIEKYTEGWTLDRLPKVDLSILRIAFYEIIYREDIPVEVSINEAIEIAKKYSTPDAFKYINGVLGSFVRAKD</sequence>
<gene>
    <name evidence="6 8" type="primary">nusB</name>
    <name evidence="8" type="ORF">E4100_06895</name>
</gene>
<dbReference type="EMBL" id="SRIB01000009">
    <property type="protein sequence ID" value="TFZ39753.1"/>
    <property type="molecule type" value="Genomic_DNA"/>
</dbReference>
<comment type="function">
    <text evidence="6">Involved in transcription antitermination. Required for transcription of ribosomal RNA (rRNA) genes. Binds specifically to the boxA antiterminator sequence of the ribosomal RNA (rrn) operons.</text>
</comment>
<dbReference type="Pfam" id="PF01029">
    <property type="entry name" value="NusB"/>
    <property type="match status" value="1"/>
</dbReference>
<dbReference type="AlphaFoldDB" id="A0A4Z0D5E2"/>
<keyword evidence="2 6" id="KW-0889">Transcription antitermination</keyword>
<evidence type="ECO:0000256" key="3">
    <source>
        <dbReference type="ARBA" id="ARBA00022884"/>
    </source>
</evidence>